<organism evidence="3 4">
    <name type="scientific">Paramuricea clavata</name>
    <name type="common">Red gorgonian</name>
    <name type="synonym">Violescent sea-whip</name>
    <dbReference type="NCBI Taxonomy" id="317549"/>
    <lineage>
        <taxon>Eukaryota</taxon>
        <taxon>Metazoa</taxon>
        <taxon>Cnidaria</taxon>
        <taxon>Anthozoa</taxon>
        <taxon>Octocorallia</taxon>
        <taxon>Malacalcyonacea</taxon>
        <taxon>Plexauridae</taxon>
        <taxon>Paramuricea</taxon>
    </lineage>
</organism>
<feature type="region of interest" description="Disordered" evidence="1">
    <location>
        <begin position="67"/>
        <end position="89"/>
    </location>
</feature>
<dbReference type="SUPFAM" id="SSF56204">
    <property type="entry name" value="Hect, E3 ligase catalytic domain"/>
    <property type="match status" value="1"/>
</dbReference>
<dbReference type="AlphaFoldDB" id="A0A7D9J0M5"/>
<evidence type="ECO:0000313" key="4">
    <source>
        <dbReference type="Proteomes" id="UP001152795"/>
    </source>
</evidence>
<accession>A0A7D9J0M5</accession>
<keyword evidence="3" id="KW-0436">Ligase</keyword>
<feature type="signal peptide" evidence="2">
    <location>
        <begin position="1"/>
        <end position="26"/>
    </location>
</feature>
<evidence type="ECO:0000256" key="1">
    <source>
        <dbReference type="SAM" id="MobiDB-lite"/>
    </source>
</evidence>
<name>A0A7D9J0M5_PARCT</name>
<keyword evidence="4" id="KW-1185">Reference proteome</keyword>
<protein>
    <submittedName>
        <fullName evidence="3">G2 M phase-specific E3 ubiquitin- ligase-like</fullName>
    </submittedName>
</protein>
<dbReference type="Gene3D" id="3.90.1750.10">
    <property type="entry name" value="Hect, E3 ligase catalytic domains"/>
    <property type="match status" value="1"/>
</dbReference>
<gene>
    <name evidence="3" type="ORF">PACLA_8A056638</name>
</gene>
<proteinExistence type="predicted"/>
<dbReference type="GO" id="GO:0004842">
    <property type="term" value="F:ubiquitin-protein transferase activity"/>
    <property type="evidence" value="ECO:0007669"/>
    <property type="project" value="InterPro"/>
</dbReference>
<dbReference type="Proteomes" id="UP001152795">
    <property type="component" value="Unassembled WGS sequence"/>
</dbReference>
<dbReference type="InterPro" id="IPR035983">
    <property type="entry name" value="Hect_E3_ubiquitin_ligase"/>
</dbReference>
<evidence type="ECO:0000313" key="3">
    <source>
        <dbReference type="EMBL" id="CAB4018629.1"/>
    </source>
</evidence>
<dbReference type="GO" id="GO:0016874">
    <property type="term" value="F:ligase activity"/>
    <property type="evidence" value="ECO:0007669"/>
    <property type="project" value="UniProtKB-KW"/>
</dbReference>
<feature type="non-terminal residue" evidence="3">
    <location>
        <position position="1"/>
    </location>
</feature>
<reference evidence="3" key="1">
    <citation type="submission" date="2020-04" db="EMBL/GenBank/DDBJ databases">
        <authorList>
            <person name="Alioto T."/>
            <person name="Alioto T."/>
            <person name="Gomez Garrido J."/>
        </authorList>
    </citation>
    <scope>NUCLEOTIDE SEQUENCE</scope>
    <source>
        <strain evidence="3">A484AB</strain>
    </source>
</reference>
<feature type="region of interest" description="Disordered" evidence="1">
    <location>
        <begin position="424"/>
        <end position="448"/>
    </location>
</feature>
<dbReference type="EMBL" id="CACRXK020010094">
    <property type="protein sequence ID" value="CAB4018629.1"/>
    <property type="molecule type" value="Genomic_DNA"/>
</dbReference>
<sequence>MAVGRVFGSLHLLITVVGLFSTTVHSCRLIHKFYELGSGDGEFVSFNGLQPFNVHAKVLRQDLVRGRAKTEENVGSEETVQLSDSQDNPTDTNFDSNFDNLCASLLFNEINSDLIDSELSETINVESTNAESASSDSVVHESKAEDNEISVKFTDDIGMLEGAVDLGGPMRECMTLVLEYLTHSELFTGPNNSKLLSCSGKCLEESEYFLVGQLTAMSLVHVGIGPRSLLKELLDSKTIEEVQDMMHSANLETLIDIAGNFKVVKSLDDVKKIVNSTVYWFVLGRTRASLESFKEGLAAFDILNSIVANPLALKPEMCFTEQVITNEMMTELFCVSRSEIGSNKYELESILLSFWQDLLVDIEDGDVGVTYSDILFFSSGCKVPVQMELLPLDMSKVVRDDEKLSEKQEGIKVTEDSSMINAELGSGIVTTSTREKRKHSEESDYINE</sequence>
<evidence type="ECO:0000256" key="2">
    <source>
        <dbReference type="SAM" id="SignalP"/>
    </source>
</evidence>
<comment type="caution">
    <text evidence="3">The sequence shown here is derived from an EMBL/GenBank/DDBJ whole genome shotgun (WGS) entry which is preliminary data.</text>
</comment>
<keyword evidence="2" id="KW-0732">Signal</keyword>
<feature type="chain" id="PRO_5043534591" evidence="2">
    <location>
        <begin position="27"/>
        <end position="448"/>
    </location>
</feature>
<feature type="compositionally biased region" description="Polar residues" evidence="1">
    <location>
        <begin position="76"/>
        <end position="89"/>
    </location>
</feature>
<dbReference type="OrthoDB" id="2384350at2759"/>